<dbReference type="InterPro" id="IPR014982">
    <property type="entry name" value="GSCFA"/>
</dbReference>
<dbReference type="PATRIC" id="fig|1122985.7.peg.754"/>
<sequence length="280" mass="31963">MMQLQTPVAIPHPTFTIEPFERVLLVGSCFAQNMGKRFVEAQFQATVNPYGVMYNPGSILHTVERCTDSPAVAIFTLGTNHVYCWKETGEIADNCLKLPQKLFEEKELSVDECVAFLHQAIDILKSRNPQVQVVLTVSPIRYAKYSFVGSQLSKATLILATHRLLGLLPDCTTYFPAYEIMNDELRDYRFYAPDMLHPSEQAVEYIWQRFTDVYLSSSAHTFLKEWQPLQAALNHKPFNPDSAEYKTFLAKTLQDIRALETKYGHKLDLSAYESIVKHGE</sequence>
<gene>
    <name evidence="2" type="ORF">HMPREF1991_00727</name>
</gene>
<reference evidence="2 3" key="1">
    <citation type="submission" date="2013-08" db="EMBL/GenBank/DDBJ databases">
        <authorList>
            <person name="Weinstock G."/>
            <person name="Sodergren E."/>
            <person name="Wylie T."/>
            <person name="Fulton L."/>
            <person name="Fulton R."/>
            <person name="Fronick C."/>
            <person name="O'Laughlin M."/>
            <person name="Godfrey J."/>
            <person name="Miner T."/>
            <person name="Herter B."/>
            <person name="Appelbaum E."/>
            <person name="Cordes M."/>
            <person name="Lek S."/>
            <person name="Wollam A."/>
            <person name="Pepin K.H."/>
            <person name="Palsikar V.B."/>
            <person name="Mitreva M."/>
            <person name="Wilson R.K."/>
        </authorList>
    </citation>
    <scope>NUCLEOTIDE SEQUENCE [LARGE SCALE GENOMIC DNA]</scope>
    <source>
        <strain evidence="2 3">ATCC 15930</strain>
    </source>
</reference>
<dbReference type="AlphaFoldDB" id="A0A069QTL6"/>
<evidence type="ECO:0000259" key="1">
    <source>
        <dbReference type="Pfam" id="PF08885"/>
    </source>
</evidence>
<dbReference type="eggNOG" id="COG2755">
    <property type="taxonomic scope" value="Bacteria"/>
</dbReference>
<organism evidence="2 3">
    <name type="scientific">Hoylesella loescheii DSM 19665 = JCM 12249 = ATCC 15930</name>
    <dbReference type="NCBI Taxonomy" id="1122985"/>
    <lineage>
        <taxon>Bacteria</taxon>
        <taxon>Pseudomonadati</taxon>
        <taxon>Bacteroidota</taxon>
        <taxon>Bacteroidia</taxon>
        <taxon>Bacteroidales</taxon>
        <taxon>Prevotellaceae</taxon>
        <taxon>Hoylesella</taxon>
    </lineage>
</organism>
<evidence type="ECO:0000313" key="3">
    <source>
        <dbReference type="Proteomes" id="UP000027442"/>
    </source>
</evidence>
<evidence type="ECO:0000313" key="2">
    <source>
        <dbReference type="EMBL" id="KDR53171.1"/>
    </source>
</evidence>
<dbReference type="InterPro" id="IPR036514">
    <property type="entry name" value="SGNH_hydro_sf"/>
</dbReference>
<dbReference type="CDD" id="cd00229">
    <property type="entry name" value="SGNH_hydrolase"/>
    <property type="match status" value="1"/>
</dbReference>
<comment type="caution">
    <text evidence="2">The sequence shown here is derived from an EMBL/GenBank/DDBJ whole genome shotgun (WGS) entry which is preliminary data.</text>
</comment>
<dbReference type="Proteomes" id="UP000027442">
    <property type="component" value="Unassembled WGS sequence"/>
</dbReference>
<protein>
    <submittedName>
        <fullName evidence="2">GSCFA family protein</fullName>
    </submittedName>
</protein>
<dbReference type="EMBL" id="JNGW01000024">
    <property type="protein sequence ID" value="KDR53171.1"/>
    <property type="molecule type" value="Genomic_DNA"/>
</dbReference>
<dbReference type="SUPFAM" id="SSF52266">
    <property type="entry name" value="SGNH hydrolase"/>
    <property type="match status" value="1"/>
</dbReference>
<feature type="domain" description="GSCFA" evidence="1">
    <location>
        <begin position="67"/>
        <end position="210"/>
    </location>
</feature>
<dbReference type="Pfam" id="PF08885">
    <property type="entry name" value="GSCFA"/>
    <property type="match status" value="1"/>
</dbReference>
<name>A0A069QTL6_HOYLO</name>
<keyword evidence="3" id="KW-1185">Reference proteome</keyword>
<dbReference type="Gene3D" id="3.40.50.1110">
    <property type="entry name" value="SGNH hydrolase"/>
    <property type="match status" value="1"/>
</dbReference>
<proteinExistence type="predicted"/>
<dbReference type="GO" id="GO:0016788">
    <property type="term" value="F:hydrolase activity, acting on ester bonds"/>
    <property type="evidence" value="ECO:0007669"/>
    <property type="project" value="UniProtKB-ARBA"/>
</dbReference>
<dbReference type="HOGENOM" id="CLU_075057_0_0_10"/>
<accession>A0A069QTL6</accession>